<keyword evidence="2" id="KW-1185">Reference proteome</keyword>
<gene>
    <name evidence="1" type="ORF">FHR36_000212</name>
</gene>
<dbReference type="Gene3D" id="2.130.10.10">
    <property type="entry name" value="YVTN repeat-like/Quinoprotein amine dehydrogenase"/>
    <property type="match status" value="1"/>
</dbReference>
<comment type="caution">
    <text evidence="1">The sequence shown here is derived from an EMBL/GenBank/DDBJ whole genome shotgun (WGS) entry which is preliminary data.</text>
</comment>
<name>A0ABT1IPR5_9ACTN</name>
<evidence type="ECO:0000313" key="1">
    <source>
        <dbReference type="EMBL" id="MCP2307120.1"/>
    </source>
</evidence>
<dbReference type="EMBL" id="JAMZDX010000001">
    <property type="protein sequence ID" value="MCP2307120.1"/>
    <property type="molecule type" value="Genomic_DNA"/>
</dbReference>
<dbReference type="Proteomes" id="UP001206483">
    <property type="component" value="Unassembled WGS sequence"/>
</dbReference>
<evidence type="ECO:0008006" key="3">
    <source>
        <dbReference type="Google" id="ProtNLM"/>
    </source>
</evidence>
<dbReference type="RefSeq" id="WP_253792891.1">
    <property type="nucleotide sequence ID" value="NZ_BAAAUB010000031.1"/>
</dbReference>
<protein>
    <recommendedName>
        <fullName evidence="3">WD40 repeat protein</fullName>
    </recommendedName>
</protein>
<sequence length="596" mass="61191">MTEGGWRIPALGAGRRPAGLALFGWLDDPRAPRLCRVAGSAGSGKSHLLAWLVQAGTTEETPGDRRVHAVLPAAGASLRAVVWSLGQQLGVVAHRPGPLLEVLAADERRTVLCVPELDLAAEPQRLVEELLDPMLRLPHVRLVVEAATGGAAASAFTAVADPAVLDLDEPQWTDRERFAAWAATAGADPEGFPHPGRSLGRAAAPPPASAPELIALVGRTPEGKLDLRAAGEDLLTELWTAAARIGDLGPLAADPLLWALARPVAVTAAVEGRDDALARAWDAVGPALAEEPDPAVRAAVLRTRLLGTDPAAAAALPTTGGRWVARWAHWSDGRTDPAAAVGALTVGAGEYVAQLLVTDPTGAVRTLDAATGRRLGTVVLPAPRPWRGLAVTSAGAVVLLDGYGGAELVAPTEQRPGLEPYALQEALDEIAAEAAELTAVAAVGRLPKAAPAFGDAAGVVHWYQDGLVESERLHRGAVTALAGTALAAEGRADPEIPLLASGGLDGAVRLWGPGTVPMNQPIDLHPHPVTAVAVGTTAAGPVVAAAWADGLVRLRHLNGDTDVLDLRVGPEVHALAMVGNLLVVGTPDGVAAIDTH</sequence>
<dbReference type="InterPro" id="IPR011047">
    <property type="entry name" value="Quinoprotein_ADH-like_sf"/>
</dbReference>
<reference evidence="1 2" key="1">
    <citation type="submission" date="2022-06" db="EMBL/GenBank/DDBJ databases">
        <title>Sequencing the genomes of 1000 actinobacteria strains.</title>
        <authorList>
            <person name="Klenk H.-P."/>
        </authorList>
    </citation>
    <scope>NUCLEOTIDE SEQUENCE [LARGE SCALE GENOMIC DNA]</scope>
    <source>
        <strain evidence="1 2">DSM 41656</strain>
    </source>
</reference>
<organism evidence="1 2">
    <name type="scientific">Kitasatospora paracochleata</name>
    <dbReference type="NCBI Taxonomy" id="58354"/>
    <lineage>
        <taxon>Bacteria</taxon>
        <taxon>Bacillati</taxon>
        <taxon>Actinomycetota</taxon>
        <taxon>Actinomycetes</taxon>
        <taxon>Kitasatosporales</taxon>
        <taxon>Streptomycetaceae</taxon>
        <taxon>Kitasatospora</taxon>
    </lineage>
</organism>
<accession>A0ABT1IPR5</accession>
<evidence type="ECO:0000313" key="2">
    <source>
        <dbReference type="Proteomes" id="UP001206483"/>
    </source>
</evidence>
<proteinExistence type="predicted"/>
<dbReference type="SUPFAM" id="SSF50998">
    <property type="entry name" value="Quinoprotein alcohol dehydrogenase-like"/>
    <property type="match status" value="1"/>
</dbReference>
<dbReference type="InterPro" id="IPR015943">
    <property type="entry name" value="WD40/YVTN_repeat-like_dom_sf"/>
</dbReference>